<sequence length="189" mass="20821">MPIRHIAVVATLLGALAVPAWAQPTFSGYLCCNLRTDGSWASDSNYAESGKRIIPVGTPVKVTGYGRYRVHIEVNGGKQDIGNDYSRDIDLGGFAQRWVVQEDPAAKIATFPPKIQAAIKEARVTKGMTREQVAMAVGWPISSENPKLDAEIWRMWISSFAEYQVVFDKAGRVREIVTDPQTKNLVVAD</sequence>
<protein>
    <recommendedName>
        <fullName evidence="4">Peptidase propeptide and YPEB domain-containing protein</fullName>
    </recommendedName>
</protein>
<name>A0ABU8VJU4_9BURK</name>
<keyword evidence="1" id="KW-0732">Signal</keyword>
<reference evidence="2 3" key="1">
    <citation type="submission" date="2024-03" db="EMBL/GenBank/DDBJ databases">
        <title>Novel species of the genus Variovorax.</title>
        <authorList>
            <person name="Liu Q."/>
            <person name="Xin Y.-H."/>
        </authorList>
    </citation>
    <scope>NUCLEOTIDE SEQUENCE [LARGE SCALE GENOMIC DNA]</scope>
    <source>
        <strain evidence="2 3">KACC 18899</strain>
    </source>
</reference>
<evidence type="ECO:0000313" key="2">
    <source>
        <dbReference type="EMBL" id="MEJ8813929.1"/>
    </source>
</evidence>
<comment type="caution">
    <text evidence="2">The sequence shown here is derived from an EMBL/GenBank/DDBJ whole genome shotgun (WGS) entry which is preliminary data.</text>
</comment>
<dbReference type="Proteomes" id="UP001365846">
    <property type="component" value="Unassembled WGS sequence"/>
</dbReference>
<keyword evidence="3" id="KW-1185">Reference proteome</keyword>
<accession>A0ABU8VJU4</accession>
<organism evidence="2 3">
    <name type="scientific">Variovorax ureilyticus</name>
    <dbReference type="NCBI Taxonomy" id="1836198"/>
    <lineage>
        <taxon>Bacteria</taxon>
        <taxon>Pseudomonadati</taxon>
        <taxon>Pseudomonadota</taxon>
        <taxon>Betaproteobacteria</taxon>
        <taxon>Burkholderiales</taxon>
        <taxon>Comamonadaceae</taxon>
        <taxon>Variovorax</taxon>
    </lineage>
</organism>
<dbReference type="EMBL" id="JBBKZU010000010">
    <property type="protein sequence ID" value="MEJ8813929.1"/>
    <property type="molecule type" value="Genomic_DNA"/>
</dbReference>
<proteinExistence type="predicted"/>
<evidence type="ECO:0000313" key="3">
    <source>
        <dbReference type="Proteomes" id="UP001365846"/>
    </source>
</evidence>
<feature type="signal peptide" evidence="1">
    <location>
        <begin position="1"/>
        <end position="22"/>
    </location>
</feature>
<gene>
    <name evidence="2" type="ORF">WKW77_22775</name>
</gene>
<evidence type="ECO:0000256" key="1">
    <source>
        <dbReference type="SAM" id="SignalP"/>
    </source>
</evidence>
<evidence type="ECO:0008006" key="4">
    <source>
        <dbReference type="Google" id="ProtNLM"/>
    </source>
</evidence>
<feature type="chain" id="PRO_5047024608" description="Peptidase propeptide and YPEB domain-containing protein" evidence="1">
    <location>
        <begin position="23"/>
        <end position="189"/>
    </location>
</feature>
<dbReference type="RefSeq" id="WP_340359149.1">
    <property type="nucleotide sequence ID" value="NZ_JBBKZU010000010.1"/>
</dbReference>